<evidence type="ECO:0000256" key="2">
    <source>
        <dbReference type="ARBA" id="ARBA00023125"/>
    </source>
</evidence>
<dbReference type="EMBL" id="SLWM01000012">
    <property type="protein sequence ID" value="TCO18263.1"/>
    <property type="molecule type" value="Genomic_DNA"/>
</dbReference>
<comment type="caution">
    <text evidence="6">The sequence shown here is derived from an EMBL/GenBank/DDBJ whole genome shotgun (WGS) entry which is preliminary data.</text>
</comment>
<evidence type="ECO:0000313" key="7">
    <source>
        <dbReference type="Proteomes" id="UP000295818"/>
    </source>
</evidence>
<dbReference type="Proteomes" id="UP000295818">
    <property type="component" value="Unassembled WGS sequence"/>
</dbReference>
<gene>
    <name evidence="6" type="ORF">EV644_1123</name>
</gene>
<protein>
    <submittedName>
        <fullName evidence="6">TetR family transcriptional regulator</fullName>
    </submittedName>
</protein>
<sequence length="185" mass="19923">MTEDTQARERLLESADRLFYAHGVQAVGMDQVRTDAGVSLKRIYSLFDSKDDLLVAVLNRRRATWESGIATFAANAVTPRDKILAIFDFLDAWFREPDFHGCAFINVFGELGPSSPKATRTVRAQKKAFQRYLSGLVAETGAPEAVAAQIAILVEGAQTTAAIAGRPDAAAHARAAAETLLDAAA</sequence>
<dbReference type="RefSeq" id="WP_132191835.1">
    <property type="nucleotide sequence ID" value="NZ_SLWM01000012.1"/>
</dbReference>
<dbReference type="PANTHER" id="PTHR47506:SF1">
    <property type="entry name" value="HTH-TYPE TRANSCRIPTIONAL REGULATOR YJDC"/>
    <property type="match status" value="1"/>
</dbReference>
<keyword evidence="1" id="KW-0805">Transcription regulation</keyword>
<dbReference type="InterPro" id="IPR036271">
    <property type="entry name" value="Tet_transcr_reg_TetR-rel_C_sf"/>
</dbReference>
<evidence type="ECO:0000259" key="5">
    <source>
        <dbReference type="PROSITE" id="PS50977"/>
    </source>
</evidence>
<dbReference type="SUPFAM" id="SSF46689">
    <property type="entry name" value="Homeodomain-like"/>
    <property type="match status" value="1"/>
</dbReference>
<evidence type="ECO:0000256" key="3">
    <source>
        <dbReference type="ARBA" id="ARBA00023163"/>
    </source>
</evidence>
<evidence type="ECO:0000256" key="4">
    <source>
        <dbReference type="PROSITE-ProRule" id="PRU00335"/>
    </source>
</evidence>
<feature type="DNA-binding region" description="H-T-H motif" evidence="4">
    <location>
        <begin position="28"/>
        <end position="47"/>
    </location>
</feature>
<organism evidence="6 7">
    <name type="scientific">Kribbella orskensis</name>
    <dbReference type="NCBI Taxonomy" id="2512216"/>
    <lineage>
        <taxon>Bacteria</taxon>
        <taxon>Bacillati</taxon>
        <taxon>Actinomycetota</taxon>
        <taxon>Actinomycetes</taxon>
        <taxon>Propionibacteriales</taxon>
        <taxon>Kribbellaceae</taxon>
        <taxon>Kribbella</taxon>
    </lineage>
</organism>
<dbReference type="PROSITE" id="PS50977">
    <property type="entry name" value="HTH_TETR_2"/>
    <property type="match status" value="1"/>
</dbReference>
<dbReference type="SUPFAM" id="SSF48498">
    <property type="entry name" value="Tetracyclin repressor-like, C-terminal domain"/>
    <property type="match status" value="1"/>
</dbReference>
<keyword evidence="3" id="KW-0804">Transcription</keyword>
<evidence type="ECO:0000313" key="6">
    <source>
        <dbReference type="EMBL" id="TCO18263.1"/>
    </source>
</evidence>
<dbReference type="InterPro" id="IPR001647">
    <property type="entry name" value="HTH_TetR"/>
</dbReference>
<keyword evidence="7" id="KW-1185">Reference proteome</keyword>
<accession>A0ABY2BEP4</accession>
<keyword evidence="2 4" id="KW-0238">DNA-binding</keyword>
<dbReference type="PANTHER" id="PTHR47506">
    <property type="entry name" value="TRANSCRIPTIONAL REGULATORY PROTEIN"/>
    <property type="match status" value="1"/>
</dbReference>
<dbReference type="InterPro" id="IPR009057">
    <property type="entry name" value="Homeodomain-like_sf"/>
</dbReference>
<reference evidence="6 7" key="1">
    <citation type="journal article" date="2015" name="Stand. Genomic Sci.">
        <title>Genomic Encyclopedia of Bacterial and Archaeal Type Strains, Phase III: the genomes of soil and plant-associated and newly described type strains.</title>
        <authorList>
            <person name="Whitman W.B."/>
            <person name="Woyke T."/>
            <person name="Klenk H.P."/>
            <person name="Zhou Y."/>
            <person name="Lilburn T.G."/>
            <person name="Beck B.J."/>
            <person name="De Vos P."/>
            <person name="Vandamme P."/>
            <person name="Eisen J.A."/>
            <person name="Garrity G."/>
            <person name="Hugenholtz P."/>
            <person name="Kyrpides N.C."/>
        </authorList>
    </citation>
    <scope>NUCLEOTIDE SEQUENCE [LARGE SCALE GENOMIC DNA]</scope>
    <source>
        <strain evidence="6 7">VKM Ac-2538</strain>
    </source>
</reference>
<dbReference type="Pfam" id="PF00440">
    <property type="entry name" value="TetR_N"/>
    <property type="match status" value="1"/>
</dbReference>
<name>A0ABY2BEP4_9ACTN</name>
<feature type="domain" description="HTH tetR-type" evidence="5">
    <location>
        <begin position="5"/>
        <end position="65"/>
    </location>
</feature>
<evidence type="ECO:0000256" key="1">
    <source>
        <dbReference type="ARBA" id="ARBA00023015"/>
    </source>
</evidence>
<dbReference type="PRINTS" id="PR00455">
    <property type="entry name" value="HTHTETR"/>
</dbReference>
<dbReference type="Gene3D" id="1.10.357.10">
    <property type="entry name" value="Tetracycline Repressor, domain 2"/>
    <property type="match status" value="1"/>
</dbReference>
<proteinExistence type="predicted"/>